<keyword evidence="4 13" id="KW-0560">Oxidoreductase</keyword>
<evidence type="ECO:0000256" key="1">
    <source>
        <dbReference type="ARBA" id="ARBA00022559"/>
    </source>
</evidence>
<evidence type="ECO:0000256" key="2">
    <source>
        <dbReference type="ARBA" id="ARBA00022617"/>
    </source>
</evidence>
<evidence type="ECO:0000256" key="13">
    <source>
        <dbReference type="HAMAP-Rule" id="MF_01961"/>
    </source>
</evidence>
<sequence length="740" mass="79761">MPENDDAIVTDPKSEGAGGCPVAHGRAAHPTQGGGNRQWWPERLNLKILAKNPAVANPLGADFDYPAAFASLDLAAVKRDIETVLTTSQDWWPADFGHYGPLIVRMAWHSAGTYRISDGRGGAGAGQQRFAPLNSWPDNANLDKARRLLWPVKQKYGQALSWADLLILSGNVALESMGFETFGFGGGRADVWEADEDVYWGPETTWLGDERYTGDRQLEEPLGAVQMGLIYVNPEGPNGNPDPVAAARDIRETFRRMAMNDEETVALIAGGHTFGKTHGAGPADNVGADPEGAPLEEQGLGWKSAYGSGKGADAITSGLEVTWTNTPTTWDNSFFEILFGYEWELTKSPAGAHQWKPKDGAGAGTVPDAFDPAKKHAPQMLTTDLALRFDPVYEQISRRFLNDPAAFADAFARAWFKLTHRDMGPVSRYLGPEVPTEELLWQDPLPAPQGEPIDAADVAALKAELLGSGLTTAQLVSTAWAAAASFRGSDKRGGANGARIRLEPQRGWEVNDPEQLAQVLRVLEGVQQEFNARGGKQVSLADLIVLGGTAAVERAAKEGGVEVEVGFRPGRVDATQEKTDVESFAALEPQADGFRNYQGKGTRLPAEYLLVDRANLLNLSAPELTVLVGGLRVLGANTGGSQHGVFTDRPGTLSNDFFVNLLDLGTTWAPVASDNTVYEGRDASGAVKWTGTRADLVFGSNSELRALAEVYASDDAKEKFVKDFAAAWTKVMELDRFDLV</sequence>
<dbReference type="EMBL" id="BSSA01000026">
    <property type="protein sequence ID" value="GLW73559.1"/>
    <property type="molecule type" value="Genomic_DNA"/>
</dbReference>
<dbReference type="FunFam" id="1.10.420.10:FF:000002">
    <property type="entry name" value="Catalase-peroxidase"/>
    <property type="match status" value="1"/>
</dbReference>
<dbReference type="EC" id="1.11.1.21" evidence="11 13"/>
<keyword evidence="5 13" id="KW-0408">Iron</keyword>
<comment type="catalytic activity">
    <reaction evidence="7 13 14">
        <text>2 H2O2 = O2 + 2 H2O</text>
        <dbReference type="Rhea" id="RHEA:20309"/>
        <dbReference type="ChEBI" id="CHEBI:15377"/>
        <dbReference type="ChEBI" id="CHEBI:15379"/>
        <dbReference type="ChEBI" id="CHEBI:16240"/>
        <dbReference type="EC" id="1.11.1.21"/>
    </reaction>
</comment>
<dbReference type="InterPro" id="IPR000763">
    <property type="entry name" value="Catalase_peroxidase"/>
</dbReference>
<gene>
    <name evidence="13 17" type="primary">katG</name>
    <name evidence="17" type="ORF">Kpho02_58580</name>
</gene>
<dbReference type="InterPro" id="IPR010255">
    <property type="entry name" value="Haem_peroxidase_sf"/>
</dbReference>
<dbReference type="PROSITE" id="PS00436">
    <property type="entry name" value="PEROXIDASE_2"/>
    <property type="match status" value="1"/>
</dbReference>
<proteinExistence type="inferred from homology"/>
<name>A0A9W6QCB8_9ACTN</name>
<feature type="domain" description="Plant heme peroxidase family profile" evidence="16">
    <location>
        <begin position="142"/>
        <end position="439"/>
    </location>
</feature>
<evidence type="ECO:0000313" key="17">
    <source>
        <dbReference type="EMBL" id="GLW73559.1"/>
    </source>
</evidence>
<comment type="function">
    <text evidence="9 13">Bifunctional enzyme with both catalase and broad-spectrum peroxidase activity.</text>
</comment>
<dbReference type="HAMAP" id="MF_01961">
    <property type="entry name" value="Catal_peroxid"/>
    <property type="match status" value="1"/>
</dbReference>
<evidence type="ECO:0000259" key="16">
    <source>
        <dbReference type="PROSITE" id="PS50873"/>
    </source>
</evidence>
<feature type="binding site" description="axial binding residue" evidence="13">
    <location>
        <position position="272"/>
    </location>
    <ligand>
        <name>heme b</name>
        <dbReference type="ChEBI" id="CHEBI:60344"/>
    </ligand>
    <ligandPart>
        <name>Fe</name>
        <dbReference type="ChEBI" id="CHEBI:18248"/>
    </ligandPart>
</feature>
<dbReference type="PROSITE" id="PS00435">
    <property type="entry name" value="PEROXIDASE_1"/>
    <property type="match status" value="1"/>
</dbReference>
<dbReference type="GO" id="GO:0004096">
    <property type="term" value="F:catalase activity"/>
    <property type="evidence" value="ECO:0007669"/>
    <property type="project" value="UniProtKB-UniRule"/>
</dbReference>
<feature type="site" description="Transition state stabilizer" evidence="13">
    <location>
        <position position="105"/>
    </location>
</feature>
<comment type="PTM">
    <text evidence="13">Formation of the three residue Trp-Tyr-Met cross-link is important for the catalase, but not the peroxidase activity of the enzyme.</text>
</comment>
<comment type="subunit">
    <text evidence="13">Homodimer or homotetramer.</text>
</comment>
<evidence type="ECO:0000256" key="6">
    <source>
        <dbReference type="ARBA" id="ARBA00023324"/>
    </source>
</evidence>
<feature type="active site" description="Proton acceptor" evidence="13">
    <location>
        <position position="109"/>
    </location>
</feature>
<dbReference type="InterPro" id="IPR019794">
    <property type="entry name" value="Peroxidases_AS"/>
</dbReference>
<comment type="catalytic activity">
    <reaction evidence="8 13 14">
        <text>H2O2 + AH2 = A + 2 H2O</text>
        <dbReference type="Rhea" id="RHEA:30275"/>
        <dbReference type="ChEBI" id="CHEBI:13193"/>
        <dbReference type="ChEBI" id="CHEBI:15377"/>
        <dbReference type="ChEBI" id="CHEBI:16240"/>
        <dbReference type="ChEBI" id="CHEBI:17499"/>
        <dbReference type="EC" id="1.11.1.21"/>
    </reaction>
</comment>
<evidence type="ECO:0000313" key="18">
    <source>
        <dbReference type="Proteomes" id="UP001165041"/>
    </source>
</evidence>
<protein>
    <recommendedName>
        <fullName evidence="12 13">Catalase-peroxidase</fullName>
        <shortName evidence="13">CP</shortName>
        <ecNumber evidence="11 13">1.11.1.21</ecNumber>
    </recommendedName>
    <alternativeName>
        <fullName evidence="13">Peroxidase/catalase</fullName>
    </alternativeName>
</protein>
<evidence type="ECO:0000256" key="9">
    <source>
        <dbReference type="ARBA" id="ARBA00056989"/>
    </source>
</evidence>
<comment type="caution">
    <text evidence="17">The sequence shown here is derived from an EMBL/GenBank/DDBJ whole genome shotgun (WGS) entry which is preliminary data.</text>
</comment>
<comment type="cofactor">
    <cofactor evidence="13">
        <name>heme b</name>
        <dbReference type="ChEBI" id="CHEBI:60344"/>
    </cofactor>
    <text evidence="13">Binds 1 heme b (iron(II)-protoporphyrin IX) group per dimer.</text>
</comment>
<evidence type="ECO:0000256" key="7">
    <source>
        <dbReference type="ARBA" id="ARBA00049145"/>
    </source>
</evidence>
<dbReference type="GO" id="GO:0070301">
    <property type="term" value="P:cellular response to hydrogen peroxide"/>
    <property type="evidence" value="ECO:0007669"/>
    <property type="project" value="TreeGrafter"/>
</dbReference>
<accession>A0A9W6QCB8</accession>
<keyword evidence="1 13" id="KW-0575">Peroxidase</keyword>
<keyword evidence="3 13" id="KW-0479">Metal-binding</keyword>
<dbReference type="GO" id="GO:0046872">
    <property type="term" value="F:metal ion binding"/>
    <property type="evidence" value="ECO:0007669"/>
    <property type="project" value="UniProtKB-KW"/>
</dbReference>
<dbReference type="PROSITE" id="PS50873">
    <property type="entry name" value="PEROXIDASE_4"/>
    <property type="match status" value="1"/>
</dbReference>
<evidence type="ECO:0000256" key="10">
    <source>
        <dbReference type="ARBA" id="ARBA00060838"/>
    </source>
</evidence>
<dbReference type="InterPro" id="IPR002016">
    <property type="entry name" value="Haem_peroxidase"/>
</dbReference>
<dbReference type="PANTHER" id="PTHR30555:SF0">
    <property type="entry name" value="CATALASE-PEROXIDASE"/>
    <property type="match status" value="1"/>
</dbReference>
<dbReference type="Pfam" id="PF00141">
    <property type="entry name" value="peroxidase"/>
    <property type="match status" value="2"/>
</dbReference>
<evidence type="ECO:0000256" key="12">
    <source>
        <dbReference type="ARBA" id="ARBA00074141"/>
    </source>
</evidence>
<feature type="region of interest" description="Disordered" evidence="15">
    <location>
        <begin position="1"/>
        <end position="37"/>
    </location>
</feature>
<comment type="caution">
    <text evidence="13">Lacks conserved residue(s) required for the propagation of feature annotation.</text>
</comment>
<dbReference type="PRINTS" id="PR00460">
    <property type="entry name" value="BPEROXIDASE"/>
</dbReference>
<reference evidence="17" key="1">
    <citation type="submission" date="2023-02" db="EMBL/GenBank/DDBJ databases">
        <title>Kitasatospora phosalacinea NBRC 14627.</title>
        <authorList>
            <person name="Ichikawa N."/>
            <person name="Sato H."/>
            <person name="Tonouchi N."/>
        </authorList>
    </citation>
    <scope>NUCLEOTIDE SEQUENCE</scope>
    <source>
        <strain evidence="17">NBRC 14627</strain>
    </source>
</reference>
<evidence type="ECO:0000256" key="15">
    <source>
        <dbReference type="SAM" id="MobiDB-lite"/>
    </source>
</evidence>
<evidence type="ECO:0000256" key="4">
    <source>
        <dbReference type="ARBA" id="ARBA00023002"/>
    </source>
</evidence>
<evidence type="ECO:0000256" key="8">
    <source>
        <dbReference type="ARBA" id="ARBA00051651"/>
    </source>
</evidence>
<evidence type="ECO:0000256" key="5">
    <source>
        <dbReference type="ARBA" id="ARBA00023004"/>
    </source>
</evidence>
<organism evidence="17 18">
    <name type="scientific">Kitasatospora phosalacinea</name>
    <dbReference type="NCBI Taxonomy" id="2065"/>
    <lineage>
        <taxon>Bacteria</taxon>
        <taxon>Bacillati</taxon>
        <taxon>Actinomycetota</taxon>
        <taxon>Actinomycetes</taxon>
        <taxon>Kitasatosporales</taxon>
        <taxon>Streptomycetaceae</taxon>
        <taxon>Kitasatospora</taxon>
    </lineage>
</organism>
<dbReference type="NCBIfam" id="TIGR00198">
    <property type="entry name" value="cat_per_HPI"/>
    <property type="match status" value="1"/>
</dbReference>
<dbReference type="InterPro" id="IPR019793">
    <property type="entry name" value="Peroxidases_heam-ligand_BS"/>
</dbReference>
<dbReference type="GO" id="GO:0020037">
    <property type="term" value="F:heme binding"/>
    <property type="evidence" value="ECO:0007669"/>
    <property type="project" value="InterPro"/>
</dbReference>
<dbReference type="CDD" id="cd08200">
    <property type="entry name" value="catalase_peroxidase_2"/>
    <property type="match status" value="1"/>
</dbReference>
<dbReference type="Gene3D" id="1.10.520.10">
    <property type="match status" value="2"/>
</dbReference>
<dbReference type="CDD" id="cd00649">
    <property type="entry name" value="catalase_peroxidase_1"/>
    <property type="match status" value="1"/>
</dbReference>
<keyword evidence="2 13" id="KW-0349">Heme</keyword>
<evidence type="ECO:0000256" key="11">
    <source>
        <dbReference type="ARBA" id="ARBA00067012"/>
    </source>
</evidence>
<dbReference type="GO" id="GO:0042744">
    <property type="term" value="P:hydrogen peroxide catabolic process"/>
    <property type="evidence" value="ECO:0007669"/>
    <property type="project" value="UniProtKB-KW"/>
</dbReference>
<dbReference type="PRINTS" id="PR00458">
    <property type="entry name" value="PEROXIDASE"/>
</dbReference>
<dbReference type="SUPFAM" id="SSF48113">
    <property type="entry name" value="Heme-dependent peroxidases"/>
    <property type="match status" value="2"/>
</dbReference>
<evidence type="ECO:0000256" key="3">
    <source>
        <dbReference type="ARBA" id="ARBA00022723"/>
    </source>
</evidence>
<dbReference type="RefSeq" id="WP_285739203.1">
    <property type="nucleotide sequence ID" value="NZ_BSSA01000026.1"/>
</dbReference>
<keyword evidence="6 13" id="KW-0376">Hydrogen peroxide</keyword>
<dbReference type="Gene3D" id="1.10.420.10">
    <property type="entry name" value="Peroxidase, domain 2"/>
    <property type="match status" value="2"/>
</dbReference>
<dbReference type="FunFam" id="1.10.520.10:FF:000002">
    <property type="entry name" value="Catalase-peroxidase"/>
    <property type="match status" value="1"/>
</dbReference>
<dbReference type="PANTHER" id="PTHR30555">
    <property type="entry name" value="HYDROPEROXIDASE I, BIFUNCTIONAL CATALASE-PEROXIDASE"/>
    <property type="match status" value="1"/>
</dbReference>
<evidence type="ECO:0000256" key="14">
    <source>
        <dbReference type="RuleBase" id="RU003451"/>
    </source>
</evidence>
<comment type="similarity">
    <text evidence="10 13 14">Belongs to the peroxidase family. Peroxidase/catalase subfamily.</text>
</comment>
<dbReference type="NCBIfam" id="NF011635">
    <property type="entry name" value="PRK15061.1"/>
    <property type="match status" value="1"/>
</dbReference>
<dbReference type="GO" id="GO:0005829">
    <property type="term" value="C:cytosol"/>
    <property type="evidence" value="ECO:0007669"/>
    <property type="project" value="UniProtKB-ARBA"/>
</dbReference>
<dbReference type="FunFam" id="1.10.420.10:FF:000004">
    <property type="entry name" value="Catalase-peroxidase"/>
    <property type="match status" value="1"/>
</dbReference>
<dbReference type="AlphaFoldDB" id="A0A9W6QCB8"/>
<dbReference type="Proteomes" id="UP001165041">
    <property type="component" value="Unassembled WGS sequence"/>
</dbReference>
<feature type="cross-link" description="Tryptophyl-tyrosyl-methioninium (Tyr-Met) (with Trp-108)" evidence="13">
    <location>
        <begin position="231"/>
        <end position="257"/>
    </location>
</feature>